<reference evidence="2 3" key="1">
    <citation type="submission" date="2019-09" db="EMBL/GenBank/DDBJ databases">
        <title>Draft genome sequence of Acinetobacter tandoii W4-4-4 isolated from environmental water sample.</title>
        <authorList>
            <person name="Wee S.K."/>
            <person name="Yan B."/>
            <person name="Mustaffa S.B."/>
            <person name="Yap E.P.H."/>
        </authorList>
    </citation>
    <scope>NUCLEOTIDE SEQUENCE [LARGE SCALE GENOMIC DNA]</scope>
    <source>
        <strain evidence="2 3">W4-4-4</strain>
    </source>
</reference>
<evidence type="ECO:0000313" key="2">
    <source>
        <dbReference type="EMBL" id="KAB1855109.1"/>
    </source>
</evidence>
<dbReference type="EMBL" id="VXLD01000005">
    <property type="protein sequence ID" value="KAB1855109.1"/>
    <property type="molecule type" value="Genomic_DNA"/>
</dbReference>
<dbReference type="Proteomes" id="UP000325788">
    <property type="component" value="Unassembled WGS sequence"/>
</dbReference>
<proteinExistence type="predicted"/>
<dbReference type="AlphaFoldDB" id="A0A5N4WHE9"/>
<evidence type="ECO:0000313" key="3">
    <source>
        <dbReference type="Proteomes" id="UP000325788"/>
    </source>
</evidence>
<name>A0A5N4WHE9_9GAMM</name>
<dbReference type="RefSeq" id="WP_151504666.1">
    <property type="nucleotide sequence ID" value="NZ_VXLD01000005.1"/>
</dbReference>
<keyword evidence="1" id="KW-0732">Signal</keyword>
<feature type="chain" id="PRO_5024429369" evidence="1">
    <location>
        <begin position="24"/>
        <end position="156"/>
    </location>
</feature>
<comment type="caution">
    <text evidence="2">The sequence shown here is derived from an EMBL/GenBank/DDBJ whole genome shotgun (WGS) entry which is preliminary data.</text>
</comment>
<gene>
    <name evidence="2" type="ORF">F4W09_09820</name>
</gene>
<sequence>MNNIQKTICILCFIGPFFSIAQAETLSEHSDLVSTTASSGENETNPLDQYATDPSTFSNAALSIASFSALTQYERASNKKYESIQMPPEIKNLEETKANAAKSVFHRYNYLLTSRSADYSSKTNYWWNASNYSCIATVTYNGRINAVNRVNSSDCQ</sequence>
<feature type="signal peptide" evidence="1">
    <location>
        <begin position="1"/>
        <end position="23"/>
    </location>
</feature>
<organism evidence="2 3">
    <name type="scientific">Acinetobacter tandoii</name>
    <dbReference type="NCBI Taxonomy" id="202954"/>
    <lineage>
        <taxon>Bacteria</taxon>
        <taxon>Pseudomonadati</taxon>
        <taxon>Pseudomonadota</taxon>
        <taxon>Gammaproteobacteria</taxon>
        <taxon>Moraxellales</taxon>
        <taxon>Moraxellaceae</taxon>
        <taxon>Acinetobacter</taxon>
    </lineage>
</organism>
<protein>
    <submittedName>
        <fullName evidence="2">Uncharacterized protein</fullName>
    </submittedName>
</protein>
<accession>A0A5N4WHE9</accession>
<evidence type="ECO:0000256" key="1">
    <source>
        <dbReference type="SAM" id="SignalP"/>
    </source>
</evidence>